<feature type="transmembrane region" description="Helical" evidence="8">
    <location>
        <begin position="91"/>
        <end position="114"/>
    </location>
</feature>
<accession>A0A653CW88</accession>
<sequence>MIVYIVFHLSVVLSAYGLTVNFQNDVVREIRLRTTSGRIITFLDSGILISTSLIIVVILITNFRHLSRYLKLLSEVDEILKYTSKRNSDTIILTGILLFTGFTFMADICIWSSLLQKHQIMSYALHQLPIYSMYYIHLLVILNFHFLVKLLISRVAFLSGLLQDPCRIRVYNFSVLTECIIGDQLQNFSDSQVIDDMVHLYDLMYEASLSLNNYYGIILLFALVGCLLHLLVTPFDLVLEIFHKHYSFIFLQTIWMFGHVLKLFLIVNPCEEISQEVENLSAMLIRRSWTDRRFDMNQLEIITMQIFHCRIRFTAAGLTEINRRIVTSIAAGVTTYLIILIQFNTTER</sequence>
<evidence type="ECO:0000256" key="8">
    <source>
        <dbReference type="RuleBase" id="RU363108"/>
    </source>
</evidence>
<keyword evidence="7 8" id="KW-0807">Transducer</keyword>
<evidence type="ECO:0000256" key="7">
    <source>
        <dbReference type="ARBA" id="ARBA00023224"/>
    </source>
</evidence>
<comment type="similarity">
    <text evidence="8">Belongs to the insect chemoreceptor superfamily. Gustatory receptor (GR) family.</text>
</comment>
<dbReference type="Pfam" id="PF08395">
    <property type="entry name" value="7tm_7"/>
    <property type="match status" value="1"/>
</dbReference>
<evidence type="ECO:0000256" key="6">
    <source>
        <dbReference type="ARBA" id="ARBA00023170"/>
    </source>
</evidence>
<dbReference type="EMBL" id="CAACVG010008936">
    <property type="protein sequence ID" value="VEN51537.1"/>
    <property type="molecule type" value="Genomic_DNA"/>
</dbReference>
<evidence type="ECO:0000313" key="9">
    <source>
        <dbReference type="EMBL" id="VEN51537.1"/>
    </source>
</evidence>
<feature type="transmembrane region" description="Helical" evidence="8">
    <location>
        <begin position="214"/>
        <end position="233"/>
    </location>
</feature>
<dbReference type="PANTHER" id="PTHR21143:SF123">
    <property type="entry name" value="GUSTATORY RECEPTOR FOR SUGAR TASTE 43A-RELATED"/>
    <property type="match status" value="1"/>
</dbReference>
<keyword evidence="3 8" id="KW-0812">Transmembrane</keyword>
<keyword evidence="10" id="KW-1185">Reference proteome</keyword>
<comment type="subcellular location">
    <subcellularLocation>
        <location evidence="1 8">Cell membrane</location>
        <topology evidence="1 8">Multi-pass membrane protein</topology>
    </subcellularLocation>
</comment>
<dbReference type="GO" id="GO:0043025">
    <property type="term" value="C:neuronal cell body"/>
    <property type="evidence" value="ECO:0007669"/>
    <property type="project" value="TreeGrafter"/>
</dbReference>
<dbReference type="Proteomes" id="UP000410492">
    <property type="component" value="Unassembled WGS sequence"/>
</dbReference>
<comment type="function">
    <text evidence="8">Gustatory receptor which mediates acceptance or avoidance behavior, depending on its substrates.</text>
</comment>
<keyword evidence="6 8" id="KW-0675">Receptor</keyword>
<reference evidence="9 10" key="1">
    <citation type="submission" date="2019-01" db="EMBL/GenBank/DDBJ databases">
        <authorList>
            <person name="Sayadi A."/>
        </authorList>
    </citation>
    <scope>NUCLEOTIDE SEQUENCE [LARGE SCALE GENOMIC DNA]</scope>
</reference>
<dbReference type="OrthoDB" id="8176814at2759"/>
<evidence type="ECO:0000256" key="5">
    <source>
        <dbReference type="ARBA" id="ARBA00023136"/>
    </source>
</evidence>
<feature type="transmembrane region" description="Helical" evidence="8">
    <location>
        <begin position="245"/>
        <end position="265"/>
    </location>
</feature>
<proteinExistence type="inferred from homology"/>
<dbReference type="InterPro" id="IPR013604">
    <property type="entry name" value="7TM_chemorcpt"/>
</dbReference>
<dbReference type="GO" id="GO:0007165">
    <property type="term" value="P:signal transduction"/>
    <property type="evidence" value="ECO:0007669"/>
    <property type="project" value="UniProtKB-KW"/>
</dbReference>
<feature type="transmembrane region" description="Helical" evidence="8">
    <location>
        <begin position="41"/>
        <end position="63"/>
    </location>
</feature>
<keyword evidence="5 8" id="KW-0472">Membrane</keyword>
<evidence type="ECO:0000313" key="10">
    <source>
        <dbReference type="Proteomes" id="UP000410492"/>
    </source>
</evidence>
<name>A0A653CW88_CALMS</name>
<evidence type="ECO:0000256" key="4">
    <source>
        <dbReference type="ARBA" id="ARBA00022989"/>
    </source>
</evidence>
<dbReference type="PANTHER" id="PTHR21143">
    <property type="entry name" value="INVERTEBRATE GUSTATORY RECEPTOR"/>
    <property type="match status" value="1"/>
</dbReference>
<organism evidence="9 10">
    <name type="scientific">Callosobruchus maculatus</name>
    <name type="common">Southern cowpea weevil</name>
    <name type="synonym">Pulse bruchid</name>
    <dbReference type="NCBI Taxonomy" id="64391"/>
    <lineage>
        <taxon>Eukaryota</taxon>
        <taxon>Metazoa</taxon>
        <taxon>Ecdysozoa</taxon>
        <taxon>Arthropoda</taxon>
        <taxon>Hexapoda</taxon>
        <taxon>Insecta</taxon>
        <taxon>Pterygota</taxon>
        <taxon>Neoptera</taxon>
        <taxon>Endopterygota</taxon>
        <taxon>Coleoptera</taxon>
        <taxon>Polyphaga</taxon>
        <taxon>Cucujiformia</taxon>
        <taxon>Chrysomeloidea</taxon>
        <taxon>Chrysomelidae</taxon>
        <taxon>Bruchinae</taxon>
        <taxon>Bruchini</taxon>
        <taxon>Callosobruchus</taxon>
    </lineage>
</organism>
<feature type="transmembrane region" description="Helical" evidence="8">
    <location>
        <begin position="134"/>
        <end position="152"/>
    </location>
</feature>
<evidence type="ECO:0000256" key="3">
    <source>
        <dbReference type="ARBA" id="ARBA00022692"/>
    </source>
</evidence>
<dbReference type="GO" id="GO:0005886">
    <property type="term" value="C:plasma membrane"/>
    <property type="evidence" value="ECO:0007669"/>
    <property type="project" value="UniProtKB-SubCell"/>
</dbReference>
<evidence type="ECO:0000256" key="2">
    <source>
        <dbReference type="ARBA" id="ARBA00022475"/>
    </source>
</evidence>
<dbReference type="GO" id="GO:0030425">
    <property type="term" value="C:dendrite"/>
    <property type="evidence" value="ECO:0007669"/>
    <property type="project" value="TreeGrafter"/>
</dbReference>
<evidence type="ECO:0000256" key="1">
    <source>
        <dbReference type="ARBA" id="ARBA00004651"/>
    </source>
</evidence>
<comment type="caution">
    <text evidence="8">Lacks conserved residue(s) required for the propagation of feature annotation.</text>
</comment>
<dbReference type="GO" id="GO:0008049">
    <property type="term" value="P:male courtship behavior"/>
    <property type="evidence" value="ECO:0007669"/>
    <property type="project" value="TreeGrafter"/>
</dbReference>
<keyword evidence="2 8" id="KW-1003">Cell membrane</keyword>
<gene>
    <name evidence="9" type="ORF">CALMAC_LOCUS11962</name>
</gene>
<dbReference type="GO" id="GO:0030424">
    <property type="term" value="C:axon"/>
    <property type="evidence" value="ECO:0007669"/>
    <property type="project" value="TreeGrafter"/>
</dbReference>
<keyword evidence="4 8" id="KW-1133">Transmembrane helix</keyword>
<feature type="transmembrane region" description="Helical" evidence="8">
    <location>
        <begin position="325"/>
        <end position="343"/>
    </location>
</feature>
<dbReference type="GO" id="GO:0007635">
    <property type="term" value="P:chemosensory behavior"/>
    <property type="evidence" value="ECO:0007669"/>
    <property type="project" value="TreeGrafter"/>
</dbReference>
<dbReference type="AlphaFoldDB" id="A0A653CW88"/>
<dbReference type="GO" id="GO:0050909">
    <property type="term" value="P:sensory perception of taste"/>
    <property type="evidence" value="ECO:0007669"/>
    <property type="project" value="InterPro"/>
</dbReference>
<protein>
    <recommendedName>
        <fullName evidence="8">Gustatory receptor</fullName>
    </recommendedName>
</protein>